<feature type="region of interest" description="Disordered" evidence="1">
    <location>
        <begin position="62"/>
        <end position="87"/>
    </location>
</feature>
<comment type="caution">
    <text evidence="2">The sequence shown here is derived from an EMBL/GenBank/DDBJ whole genome shotgun (WGS) entry which is preliminary data.</text>
</comment>
<evidence type="ECO:0000256" key="1">
    <source>
        <dbReference type="SAM" id="MobiDB-lite"/>
    </source>
</evidence>
<sequence length="87" mass="9436">MVTVLTGLRQVLRPQEGWVRVGTTSLALEREVVRWSAGTSPYDGEDADLTLVRTVEDLVAQEAGRGASRRSAAAEPFPPRLDGRTEG</sequence>
<protein>
    <submittedName>
        <fullName evidence="2">Uncharacterized protein</fullName>
    </submittedName>
</protein>
<proteinExistence type="predicted"/>
<evidence type="ECO:0000313" key="2">
    <source>
        <dbReference type="EMBL" id="MCP2257572.1"/>
    </source>
</evidence>
<keyword evidence="3" id="KW-1185">Reference proteome</keyword>
<evidence type="ECO:0000313" key="3">
    <source>
        <dbReference type="Proteomes" id="UP001205311"/>
    </source>
</evidence>
<gene>
    <name evidence="2" type="ORF">LX15_001257</name>
</gene>
<feature type="compositionally biased region" description="Low complexity" evidence="1">
    <location>
        <begin position="63"/>
        <end position="74"/>
    </location>
</feature>
<reference evidence="2 3" key="1">
    <citation type="submission" date="2022-06" db="EMBL/GenBank/DDBJ databases">
        <title>Genomic Encyclopedia of Archaeal and Bacterial Type Strains, Phase II (KMG-II): from individual species to whole genera.</title>
        <authorList>
            <person name="Goeker M."/>
        </authorList>
    </citation>
    <scope>NUCLEOTIDE SEQUENCE [LARGE SCALE GENOMIC DNA]</scope>
    <source>
        <strain evidence="2 3">DSM 40477</strain>
    </source>
</reference>
<dbReference type="EMBL" id="JAMTCP010000004">
    <property type="protein sequence ID" value="MCP2257572.1"/>
    <property type="molecule type" value="Genomic_DNA"/>
</dbReference>
<accession>A0ABT1HPZ3</accession>
<name>A0ABT1HPZ3_STRSD</name>
<organism evidence="2 3">
    <name type="scientific">Streptoalloteichus tenebrarius (strain ATCC 17920 / DSM 40477 / JCM 4838 / CBS 697.72 / NBRC 16177 / NCIMB 11028 / NRRL B-12390 / A12253. 1 / ISP 5477)</name>
    <name type="common">Streptomyces tenebrarius</name>
    <dbReference type="NCBI Taxonomy" id="1933"/>
    <lineage>
        <taxon>Bacteria</taxon>
        <taxon>Bacillati</taxon>
        <taxon>Actinomycetota</taxon>
        <taxon>Actinomycetes</taxon>
        <taxon>Pseudonocardiales</taxon>
        <taxon>Pseudonocardiaceae</taxon>
        <taxon>Streptoalloteichus</taxon>
    </lineage>
</organism>
<dbReference type="Proteomes" id="UP001205311">
    <property type="component" value="Unassembled WGS sequence"/>
</dbReference>